<dbReference type="PRINTS" id="PR00382">
    <property type="entry name" value="LIPIDTRNSFER"/>
</dbReference>
<name>A0A1D1XU58_9ARAE</name>
<organism evidence="3">
    <name type="scientific">Anthurium amnicola</name>
    <dbReference type="NCBI Taxonomy" id="1678845"/>
    <lineage>
        <taxon>Eukaryota</taxon>
        <taxon>Viridiplantae</taxon>
        <taxon>Streptophyta</taxon>
        <taxon>Embryophyta</taxon>
        <taxon>Tracheophyta</taxon>
        <taxon>Spermatophyta</taxon>
        <taxon>Magnoliopsida</taxon>
        <taxon>Liliopsida</taxon>
        <taxon>Araceae</taxon>
        <taxon>Pothoideae</taxon>
        <taxon>Potheae</taxon>
        <taxon>Anthurium</taxon>
    </lineage>
</organism>
<protein>
    <recommendedName>
        <fullName evidence="1">Non-specific lipid-transfer protein</fullName>
    </recommendedName>
</protein>
<evidence type="ECO:0000259" key="2">
    <source>
        <dbReference type="SMART" id="SM00499"/>
    </source>
</evidence>
<dbReference type="GO" id="GO:0006869">
    <property type="term" value="P:lipid transport"/>
    <property type="evidence" value="ECO:0007669"/>
    <property type="project" value="InterPro"/>
</dbReference>
<evidence type="ECO:0000313" key="3">
    <source>
        <dbReference type="EMBL" id="JAT45927.1"/>
    </source>
</evidence>
<dbReference type="EMBL" id="GDJX01022009">
    <property type="protein sequence ID" value="JAT45927.1"/>
    <property type="molecule type" value="Transcribed_RNA"/>
</dbReference>
<dbReference type="Gene3D" id="1.10.110.10">
    <property type="entry name" value="Plant lipid-transfer and hydrophobic proteins"/>
    <property type="match status" value="1"/>
</dbReference>
<dbReference type="InterPro" id="IPR000528">
    <property type="entry name" value="Plant_nsLTP"/>
</dbReference>
<comment type="similarity">
    <text evidence="1">Belongs to the plant LTP family.</text>
</comment>
<keyword evidence="1" id="KW-0813">Transport</keyword>
<dbReference type="GO" id="GO:0008289">
    <property type="term" value="F:lipid binding"/>
    <property type="evidence" value="ECO:0007669"/>
    <property type="project" value="UniProtKB-KW"/>
</dbReference>
<feature type="domain" description="Bifunctional inhibitor/plant lipid transfer protein/seed storage helical" evidence="2">
    <location>
        <begin position="45"/>
        <end position="129"/>
    </location>
</feature>
<dbReference type="InterPro" id="IPR036312">
    <property type="entry name" value="Bifun_inhib/LTP/seed_sf"/>
</dbReference>
<dbReference type="SUPFAM" id="SSF47699">
    <property type="entry name" value="Bifunctional inhibitor/lipid-transfer protein/seed storage 2S albumin"/>
    <property type="match status" value="1"/>
</dbReference>
<keyword evidence="1" id="KW-0446">Lipid-binding</keyword>
<dbReference type="SMART" id="SM00499">
    <property type="entry name" value="AAI"/>
    <property type="match status" value="1"/>
</dbReference>
<dbReference type="Pfam" id="PF00234">
    <property type="entry name" value="Tryp_alpha_amyl"/>
    <property type="match status" value="1"/>
</dbReference>
<reference evidence="3" key="1">
    <citation type="submission" date="2015-07" db="EMBL/GenBank/DDBJ databases">
        <title>Transcriptome Assembly of Anthurium amnicola.</title>
        <authorList>
            <person name="Suzuki J."/>
        </authorList>
    </citation>
    <scope>NUCLEOTIDE SEQUENCE</scope>
</reference>
<dbReference type="AlphaFoldDB" id="A0A1D1XU58"/>
<comment type="function">
    <text evidence="1">Plant non-specific lipid-transfer proteins transfer phospholipids as well as galactolipids across membranes. May play a role in wax or cutin deposition in the cell walls of expanding epidermal cells and certain secretory tissues.</text>
</comment>
<gene>
    <name evidence="3" type="primary">NLTP1</name>
    <name evidence="3" type="ORF">g.29166</name>
</gene>
<proteinExistence type="inferred from homology"/>
<accession>A0A1D1XU58</accession>
<dbReference type="PANTHER" id="PTHR33076">
    <property type="entry name" value="NON-SPECIFIC LIPID-TRANSFER PROTEIN 2-RELATED"/>
    <property type="match status" value="1"/>
</dbReference>
<evidence type="ECO:0000256" key="1">
    <source>
        <dbReference type="RuleBase" id="RU000628"/>
    </source>
</evidence>
<dbReference type="CDD" id="cd01960">
    <property type="entry name" value="nsLTP1"/>
    <property type="match status" value="1"/>
</dbReference>
<sequence length="133" mass="13485">MLVLSVPTAVAAMAAGFGLLRLATILVLVCIVTGAPHGVVSAVTCVQVTAYMAPCAGYVRGGGAMPPSCCSGVRGLNSAARTTPDRRQACACLKSLMASVSGLKPGFVAGIPSKCGVRVPYRISPSMDCSRVR</sequence>
<dbReference type="InterPro" id="IPR016140">
    <property type="entry name" value="Bifunc_inhib/LTP/seed_store"/>
</dbReference>
<dbReference type="PROSITE" id="PS00597">
    <property type="entry name" value="PLANT_LTP"/>
    <property type="match status" value="1"/>
</dbReference>